<keyword evidence="3" id="KW-1185">Reference proteome</keyword>
<name>A0A2L2TA31_9HYPO</name>
<feature type="compositionally biased region" description="Basic and acidic residues" evidence="1">
    <location>
        <begin position="115"/>
        <end position="124"/>
    </location>
</feature>
<feature type="compositionally biased region" description="Low complexity" evidence="1">
    <location>
        <begin position="86"/>
        <end position="104"/>
    </location>
</feature>
<sequence>MPLLPTLASAAACLVRIITNPPLSLLKIHPVVAPIDLRDADNSSSVARHRSASEFLQDPPSPTPPIELQILSSIPSPPSSQPPPQLEVNSTGSTVSATTSASSTYRRLSPRKRRELSEQVWREY</sequence>
<evidence type="ECO:0000313" key="2">
    <source>
        <dbReference type="EMBL" id="CEI61167.1"/>
    </source>
</evidence>
<dbReference type="OrthoDB" id="10426105at2759"/>
<feature type="compositionally biased region" description="Pro residues" evidence="1">
    <location>
        <begin position="75"/>
        <end position="85"/>
    </location>
</feature>
<reference evidence="3" key="1">
    <citation type="submission" date="2014-10" db="EMBL/GenBank/DDBJ databases">
        <authorList>
            <person name="King R."/>
        </authorList>
    </citation>
    <scope>NUCLEOTIDE SEQUENCE [LARGE SCALE GENOMIC DNA]</scope>
    <source>
        <strain evidence="3">A3/5</strain>
    </source>
</reference>
<proteinExistence type="predicted"/>
<dbReference type="EMBL" id="LN649230">
    <property type="protein sequence ID" value="CEI61167.1"/>
    <property type="molecule type" value="Genomic_DNA"/>
</dbReference>
<dbReference type="AlphaFoldDB" id="A0A2L2TA31"/>
<organism evidence="2 3">
    <name type="scientific">Fusarium venenatum</name>
    <dbReference type="NCBI Taxonomy" id="56646"/>
    <lineage>
        <taxon>Eukaryota</taxon>
        <taxon>Fungi</taxon>
        <taxon>Dikarya</taxon>
        <taxon>Ascomycota</taxon>
        <taxon>Pezizomycotina</taxon>
        <taxon>Sordariomycetes</taxon>
        <taxon>Hypocreomycetidae</taxon>
        <taxon>Hypocreales</taxon>
        <taxon>Nectriaceae</taxon>
        <taxon>Fusarium</taxon>
    </lineage>
</organism>
<dbReference type="Proteomes" id="UP000245910">
    <property type="component" value="Chromosome II"/>
</dbReference>
<evidence type="ECO:0000313" key="3">
    <source>
        <dbReference type="Proteomes" id="UP000245910"/>
    </source>
</evidence>
<feature type="region of interest" description="Disordered" evidence="1">
    <location>
        <begin position="40"/>
        <end position="124"/>
    </location>
</feature>
<protein>
    <submittedName>
        <fullName evidence="2">Uncharacterized protein</fullName>
    </submittedName>
</protein>
<accession>A0A2L2TA31</accession>
<evidence type="ECO:0000256" key="1">
    <source>
        <dbReference type="SAM" id="MobiDB-lite"/>
    </source>
</evidence>